<accession>A0A9J5Y2H3</accession>
<evidence type="ECO:0008006" key="4">
    <source>
        <dbReference type="Google" id="ProtNLM"/>
    </source>
</evidence>
<evidence type="ECO:0000313" key="2">
    <source>
        <dbReference type="EMBL" id="KAG5594063.1"/>
    </source>
</evidence>
<organism evidence="2 3">
    <name type="scientific">Solanum commersonii</name>
    <name type="common">Commerson's wild potato</name>
    <name type="synonym">Commerson's nightshade</name>
    <dbReference type="NCBI Taxonomy" id="4109"/>
    <lineage>
        <taxon>Eukaryota</taxon>
        <taxon>Viridiplantae</taxon>
        <taxon>Streptophyta</taxon>
        <taxon>Embryophyta</taxon>
        <taxon>Tracheophyta</taxon>
        <taxon>Spermatophyta</taxon>
        <taxon>Magnoliopsida</taxon>
        <taxon>eudicotyledons</taxon>
        <taxon>Gunneridae</taxon>
        <taxon>Pentapetalae</taxon>
        <taxon>asterids</taxon>
        <taxon>lamiids</taxon>
        <taxon>Solanales</taxon>
        <taxon>Solanaceae</taxon>
        <taxon>Solanoideae</taxon>
        <taxon>Solaneae</taxon>
        <taxon>Solanum</taxon>
    </lineage>
</organism>
<protein>
    <recommendedName>
        <fullName evidence="4">Craniofacial development protein 2-like</fullName>
    </recommendedName>
</protein>
<reference evidence="2 3" key="1">
    <citation type="submission" date="2020-09" db="EMBL/GenBank/DDBJ databases">
        <title>De no assembly of potato wild relative species, Solanum commersonii.</title>
        <authorList>
            <person name="Cho K."/>
        </authorList>
    </citation>
    <scope>NUCLEOTIDE SEQUENCE [LARGE SCALE GENOMIC DNA]</scope>
    <source>
        <strain evidence="2">LZ3.2</strain>
        <tissue evidence="2">Leaf</tissue>
    </source>
</reference>
<evidence type="ECO:0000256" key="1">
    <source>
        <dbReference type="SAM" id="SignalP"/>
    </source>
</evidence>
<evidence type="ECO:0000313" key="3">
    <source>
        <dbReference type="Proteomes" id="UP000824120"/>
    </source>
</evidence>
<keyword evidence="3" id="KW-1185">Reference proteome</keyword>
<dbReference type="AlphaFoldDB" id="A0A9J5Y2H3"/>
<keyword evidence="1" id="KW-0732">Signal</keyword>
<sequence>MMMIMLVVDVLSLNVSSGSGRGGQKAFWEDLDEAMRDILNTEKIFIGGDFNGHIGVTSSGFANIQGAFDYGERNRGGACFRILLKSLRDKGLGKDCKVNPNENLTIQHNLLVMDLEIKRDKRKKTIYDRPMIRWGGLTLALSREMREKETTVEVLRESRGNFGGHQTDWWWNGEVQDKLEEKNVGYTKWEAYKTVKTKAILAVTVPKMTRERKARDLDQVKCIKDEKDNVLVEETSIKQRWQAYFHKILNEEEDKDIVLGELVHSEDCGTLGTKSTIKVRMEWFTRLFNVIFNTVKMSTNGGGVLRFHCEKIRVISKTVTIIGYQIAKTYCEGLGDTGGEKADSLYLRRCSMVYVICGGHSIIDKARDKVNDKLEAAGTWIIMPHIELGRLVSRVLCDKKIPHELKEIMMLIWMCRHIRRGKIKNEIIREKVIVASVTDKMKKVRLRCLSMCRGWASIPSKEVRQNSGKGLCIAMLINRYVFFHYFRLMLLGFDALESEDLRK</sequence>
<proteinExistence type="predicted"/>
<dbReference type="Proteomes" id="UP000824120">
    <property type="component" value="Chromosome 7"/>
</dbReference>
<feature type="chain" id="PRO_5039900816" description="Craniofacial development protein 2-like" evidence="1">
    <location>
        <begin position="21"/>
        <end position="503"/>
    </location>
</feature>
<comment type="caution">
    <text evidence="2">The sequence shown here is derived from an EMBL/GenBank/DDBJ whole genome shotgun (WGS) entry which is preliminary data.</text>
</comment>
<gene>
    <name evidence="2" type="ORF">H5410_035295</name>
</gene>
<feature type="signal peptide" evidence="1">
    <location>
        <begin position="1"/>
        <end position="20"/>
    </location>
</feature>
<dbReference type="OrthoDB" id="1683859at2759"/>
<dbReference type="EMBL" id="JACXVP010000007">
    <property type="protein sequence ID" value="KAG5594063.1"/>
    <property type="molecule type" value="Genomic_DNA"/>
</dbReference>
<name>A0A9J5Y2H3_SOLCO</name>